<accession>A0A382LIK6</accession>
<evidence type="ECO:0000259" key="1">
    <source>
        <dbReference type="Pfam" id="PF13167"/>
    </source>
</evidence>
<dbReference type="InterPro" id="IPR042108">
    <property type="entry name" value="GTPase_HflX_N_sf"/>
</dbReference>
<reference evidence="2" key="1">
    <citation type="submission" date="2018-05" db="EMBL/GenBank/DDBJ databases">
        <authorList>
            <person name="Lanie J.A."/>
            <person name="Ng W.-L."/>
            <person name="Kazmierczak K.M."/>
            <person name="Andrzejewski T.M."/>
            <person name="Davidsen T.M."/>
            <person name="Wayne K.J."/>
            <person name="Tettelin H."/>
            <person name="Glass J.I."/>
            <person name="Rusch D."/>
            <person name="Podicherti R."/>
            <person name="Tsui H.-C.T."/>
            <person name="Winkler M.E."/>
        </authorList>
    </citation>
    <scope>NUCLEOTIDE SEQUENCE</scope>
</reference>
<dbReference type="GO" id="GO:0043022">
    <property type="term" value="F:ribosome binding"/>
    <property type="evidence" value="ECO:0007669"/>
    <property type="project" value="TreeGrafter"/>
</dbReference>
<dbReference type="Gene3D" id="3.40.50.11060">
    <property type="entry name" value="GTPase HflX, N-terminal domain"/>
    <property type="match status" value="1"/>
</dbReference>
<dbReference type="GO" id="GO:0005525">
    <property type="term" value="F:GTP binding"/>
    <property type="evidence" value="ECO:0007669"/>
    <property type="project" value="InterPro"/>
</dbReference>
<name>A0A382LIK6_9ZZZZ</name>
<dbReference type="Pfam" id="PF13167">
    <property type="entry name" value="GTP-bdg_N"/>
    <property type="match status" value="1"/>
</dbReference>
<dbReference type="AlphaFoldDB" id="A0A382LIK6"/>
<feature type="domain" description="GTPase HflX N-terminal" evidence="1">
    <location>
        <begin position="15"/>
        <end position="80"/>
    </location>
</feature>
<gene>
    <name evidence="2" type="ORF">METZ01_LOCUS288519</name>
</gene>
<dbReference type="InterPro" id="IPR016496">
    <property type="entry name" value="GTPase_HflX"/>
</dbReference>
<evidence type="ECO:0000313" key="2">
    <source>
        <dbReference type="EMBL" id="SVC35665.1"/>
    </source>
</evidence>
<proteinExistence type="predicted"/>
<dbReference type="InterPro" id="IPR025121">
    <property type="entry name" value="GTPase_HflX_N"/>
</dbReference>
<organism evidence="2">
    <name type="scientific">marine metagenome</name>
    <dbReference type="NCBI Taxonomy" id="408172"/>
    <lineage>
        <taxon>unclassified sequences</taxon>
        <taxon>metagenomes</taxon>
        <taxon>ecological metagenomes</taxon>
    </lineage>
</organism>
<feature type="non-terminal residue" evidence="2">
    <location>
        <position position="80"/>
    </location>
</feature>
<dbReference type="EMBL" id="UINC01086837">
    <property type="protein sequence ID" value="SVC35665.1"/>
    <property type="molecule type" value="Genomic_DNA"/>
</dbReference>
<protein>
    <recommendedName>
        <fullName evidence="1">GTPase HflX N-terminal domain-containing protein</fullName>
    </recommendedName>
</protein>
<dbReference type="GO" id="GO:0005737">
    <property type="term" value="C:cytoplasm"/>
    <property type="evidence" value="ECO:0007669"/>
    <property type="project" value="TreeGrafter"/>
</dbReference>
<sequence length="80" mass="8594">MAGVSLEGIDKEITEASLEELERLVDTAGADPVAVIVQNRQTPDKATFVGSGKAQEIRSVSEEYDADTVVFDNELTPAQQ</sequence>
<dbReference type="PANTHER" id="PTHR10229:SF0">
    <property type="entry name" value="GTP-BINDING PROTEIN 6-RELATED"/>
    <property type="match status" value="1"/>
</dbReference>
<dbReference type="PANTHER" id="PTHR10229">
    <property type="entry name" value="GTP-BINDING PROTEIN HFLX"/>
    <property type="match status" value="1"/>
</dbReference>